<dbReference type="Proteomes" id="UP000078546">
    <property type="component" value="Unassembled WGS sequence"/>
</dbReference>
<sequence length="334" mass="39338">MAGINLNELPSQKLYYELNNSKGKVNYYEYYRLLPDIMRIQGDLLNLCKKIAIYLIVNSEVSNIGEHVFSPCKLLNYWLFKELYSIFSTRYNNIEIFNAFKVIWNKINDNHFNMKSNKCLPEYDITWRNDLDERKELYEYCLDFETILEKSKNTEECKKYYEYIKGKEKLYTKFDNFFTFEDKKELSDSYKKCKSYNPNKVLHTLPCHEDMTERESKVDILHPGSEGEGFLSTYSSHMRESKADSSIDSNAFASGDNSHIGHIVGFSSFGIFLILIISYKFTPFGPFLRNIALKNDVDRNNTDEENIHELVEHSLNSYDVNIDDRNHYIAYNPS</sequence>
<dbReference type="Proteomes" id="UP000078560">
    <property type="component" value="Unassembled WGS sequence"/>
</dbReference>
<accession>A0A1A8XCG0</accession>
<evidence type="ECO:0000313" key="1">
    <source>
        <dbReference type="EMBL" id="SBS82135.1"/>
    </source>
</evidence>
<evidence type="ECO:0000313" key="4">
    <source>
        <dbReference type="Proteomes" id="UP000078560"/>
    </source>
</evidence>
<proteinExistence type="predicted"/>
<evidence type="ECO:0000313" key="3">
    <source>
        <dbReference type="Proteomes" id="UP000078546"/>
    </source>
</evidence>
<reference evidence="2" key="2">
    <citation type="submission" date="2016-05" db="EMBL/GenBank/DDBJ databases">
        <authorList>
            <person name="Lavstsen T."/>
            <person name="Jespersen J.S."/>
        </authorList>
    </citation>
    <scope>NUCLEOTIDE SEQUENCE [LARGE SCALE GENOMIC DNA]</scope>
</reference>
<dbReference type="InterPro" id="IPR008780">
    <property type="entry name" value="Plasmodium_Vir"/>
</dbReference>
<dbReference type="EMBL" id="FLQU01000197">
    <property type="protein sequence ID" value="SBS82135.1"/>
    <property type="molecule type" value="Genomic_DNA"/>
</dbReference>
<dbReference type="VEuPathDB" id="PlasmoDB:PocGH01_00084500"/>
<protein>
    <submittedName>
        <fullName evidence="2">PIR Superfamily Protein</fullName>
    </submittedName>
</protein>
<evidence type="ECO:0000313" key="2">
    <source>
        <dbReference type="EMBL" id="SBT02891.1"/>
    </source>
</evidence>
<dbReference type="EMBL" id="FLQV01003837">
    <property type="protein sequence ID" value="SBT02891.1"/>
    <property type="molecule type" value="Genomic_DNA"/>
</dbReference>
<reference evidence="3 4" key="1">
    <citation type="submission" date="2016-05" db="EMBL/GenBank/DDBJ databases">
        <authorList>
            <person name="Naeem Raeece"/>
        </authorList>
    </citation>
    <scope>NUCLEOTIDE SEQUENCE [LARGE SCALE GENOMIC DNA]</scope>
</reference>
<name>A0A1A8XCG0_PLAOA</name>
<organism evidence="2 3">
    <name type="scientific">Plasmodium ovale curtisi</name>
    <dbReference type="NCBI Taxonomy" id="864141"/>
    <lineage>
        <taxon>Eukaryota</taxon>
        <taxon>Sar</taxon>
        <taxon>Alveolata</taxon>
        <taxon>Apicomplexa</taxon>
        <taxon>Aconoidasida</taxon>
        <taxon>Haemosporida</taxon>
        <taxon>Plasmodiidae</taxon>
        <taxon>Plasmodium</taxon>
        <taxon>Plasmodium (Plasmodium)</taxon>
    </lineage>
</organism>
<dbReference type="Pfam" id="PF05795">
    <property type="entry name" value="Plasmodium_Vir"/>
    <property type="match status" value="2"/>
</dbReference>
<gene>
    <name evidence="2" type="ORF">POVCU1_081860</name>
    <name evidence="1" type="ORF">POVCU2_0014070</name>
</gene>
<dbReference type="AlphaFoldDB" id="A0A1A8XCG0"/>